<protein>
    <submittedName>
        <fullName evidence="1">Uncharacterized protein</fullName>
    </submittedName>
</protein>
<name>A0ABP3WWZ7_9CLOT</name>
<evidence type="ECO:0000313" key="2">
    <source>
        <dbReference type="Proteomes" id="UP001501764"/>
    </source>
</evidence>
<dbReference type="RefSeq" id="WP_346025951.1">
    <property type="nucleotide sequence ID" value="NZ_BAAACO010000001.1"/>
</dbReference>
<keyword evidence="2" id="KW-1185">Reference proteome</keyword>
<comment type="caution">
    <text evidence="1">The sequence shown here is derived from an EMBL/GenBank/DDBJ whole genome shotgun (WGS) entry which is preliminary data.</text>
</comment>
<sequence>MKVICGNWRRMKFIQDYINKNKNKEIMIVDITGDKLYKLMENVECRYFESGDGNIEEVILELEEFPYKIDEIILLTNESIEQAKYFKMKFKDLSNDVTISLLSNTGVRVDTHIMEI</sequence>
<dbReference type="Proteomes" id="UP001501764">
    <property type="component" value="Unassembled WGS sequence"/>
</dbReference>
<gene>
    <name evidence="1" type="ORF">GCM10008916_12870</name>
</gene>
<reference evidence="2" key="1">
    <citation type="journal article" date="2019" name="Int. J. Syst. Evol. Microbiol.">
        <title>The Global Catalogue of Microorganisms (GCM) 10K type strain sequencing project: providing services to taxonomists for standard genome sequencing and annotation.</title>
        <authorList>
            <consortium name="The Broad Institute Genomics Platform"/>
            <consortium name="The Broad Institute Genome Sequencing Center for Infectious Disease"/>
            <person name="Wu L."/>
            <person name="Ma J."/>
        </authorList>
    </citation>
    <scope>NUCLEOTIDE SEQUENCE [LARGE SCALE GENOMIC DNA]</scope>
    <source>
        <strain evidence="2">JCM 6485</strain>
    </source>
</reference>
<accession>A0ABP3WWZ7</accession>
<dbReference type="EMBL" id="BAAACO010000001">
    <property type="protein sequence ID" value="GAA0857778.1"/>
    <property type="molecule type" value="Genomic_DNA"/>
</dbReference>
<evidence type="ECO:0000313" key="1">
    <source>
        <dbReference type="EMBL" id="GAA0857778.1"/>
    </source>
</evidence>
<organism evidence="1 2">
    <name type="scientific">Clostridium nitritogenes</name>
    <dbReference type="NCBI Taxonomy" id="83340"/>
    <lineage>
        <taxon>Bacteria</taxon>
        <taxon>Bacillati</taxon>
        <taxon>Bacillota</taxon>
        <taxon>Clostridia</taxon>
        <taxon>Eubacteriales</taxon>
        <taxon>Clostridiaceae</taxon>
        <taxon>Clostridium</taxon>
    </lineage>
</organism>
<proteinExistence type="predicted"/>